<keyword evidence="2" id="KW-0547">Nucleotide-binding</keyword>
<dbReference type="CDD" id="cd03221">
    <property type="entry name" value="ABCF_EF-3"/>
    <property type="match status" value="1"/>
</dbReference>
<dbReference type="AlphaFoldDB" id="A0A382JX69"/>
<keyword evidence="1" id="KW-0677">Repeat</keyword>
<dbReference type="PANTHER" id="PTHR19211">
    <property type="entry name" value="ATP-BINDING TRANSPORT PROTEIN-RELATED"/>
    <property type="match status" value="1"/>
</dbReference>
<dbReference type="PROSITE" id="PS50893">
    <property type="entry name" value="ABC_TRANSPORTER_2"/>
    <property type="match status" value="1"/>
</dbReference>
<evidence type="ECO:0000256" key="1">
    <source>
        <dbReference type="ARBA" id="ARBA00022737"/>
    </source>
</evidence>
<proteinExistence type="predicted"/>
<protein>
    <recommendedName>
        <fullName evidence="4">ABC transporter domain-containing protein</fullName>
    </recommendedName>
</protein>
<gene>
    <name evidence="5" type="ORF">METZ01_LOCUS269958</name>
</gene>
<name>A0A382JX69_9ZZZZ</name>
<dbReference type="InterPro" id="IPR027417">
    <property type="entry name" value="P-loop_NTPase"/>
</dbReference>
<dbReference type="GO" id="GO:0016887">
    <property type="term" value="F:ATP hydrolysis activity"/>
    <property type="evidence" value="ECO:0007669"/>
    <property type="project" value="InterPro"/>
</dbReference>
<dbReference type="SMART" id="SM00382">
    <property type="entry name" value="AAA"/>
    <property type="match status" value="1"/>
</dbReference>
<dbReference type="InterPro" id="IPR003593">
    <property type="entry name" value="AAA+_ATPase"/>
</dbReference>
<reference evidence="5" key="1">
    <citation type="submission" date="2018-05" db="EMBL/GenBank/DDBJ databases">
        <authorList>
            <person name="Lanie J.A."/>
            <person name="Ng W.-L."/>
            <person name="Kazmierczak K.M."/>
            <person name="Andrzejewski T.M."/>
            <person name="Davidsen T.M."/>
            <person name="Wayne K.J."/>
            <person name="Tettelin H."/>
            <person name="Glass J.I."/>
            <person name="Rusch D."/>
            <person name="Podicherti R."/>
            <person name="Tsui H.-C.T."/>
            <person name="Winkler M.E."/>
        </authorList>
    </citation>
    <scope>NUCLEOTIDE SEQUENCE</scope>
</reference>
<evidence type="ECO:0000313" key="5">
    <source>
        <dbReference type="EMBL" id="SVC17104.1"/>
    </source>
</evidence>
<dbReference type="SUPFAM" id="SSF52540">
    <property type="entry name" value="P-loop containing nucleoside triphosphate hydrolases"/>
    <property type="match status" value="1"/>
</dbReference>
<evidence type="ECO:0000259" key="4">
    <source>
        <dbReference type="PROSITE" id="PS50893"/>
    </source>
</evidence>
<keyword evidence="3" id="KW-0067">ATP-binding</keyword>
<accession>A0A382JX69</accession>
<feature type="domain" description="ABC transporter" evidence="4">
    <location>
        <begin position="2"/>
        <end position="209"/>
    </location>
</feature>
<dbReference type="InterPro" id="IPR003439">
    <property type="entry name" value="ABC_transporter-like_ATP-bd"/>
</dbReference>
<feature type="non-terminal residue" evidence="5">
    <location>
        <position position="211"/>
    </location>
</feature>
<dbReference type="GO" id="GO:0005524">
    <property type="term" value="F:ATP binding"/>
    <property type="evidence" value="ECO:0007669"/>
    <property type="project" value="UniProtKB-KW"/>
</dbReference>
<organism evidence="5">
    <name type="scientific">marine metagenome</name>
    <dbReference type="NCBI Taxonomy" id="408172"/>
    <lineage>
        <taxon>unclassified sequences</taxon>
        <taxon>metagenomes</taxon>
        <taxon>ecological metagenomes</taxon>
    </lineage>
</organism>
<evidence type="ECO:0000256" key="2">
    <source>
        <dbReference type="ARBA" id="ARBA00022741"/>
    </source>
</evidence>
<dbReference type="PROSITE" id="PS00211">
    <property type="entry name" value="ABC_TRANSPORTER_1"/>
    <property type="match status" value="1"/>
</dbReference>
<dbReference type="Pfam" id="PF00005">
    <property type="entry name" value="ABC_tran"/>
    <property type="match status" value="1"/>
</dbReference>
<sequence length="211" mass="22935">MLQIKDLTYRIGGRTLFSDANAQITKGQRVGLVGMNGSGKTTLFRIIANALEPDSGNIHLSPRTRLGHIKQEAPAGETSLIKTVLAADDELSKLEVAAKKETDPQRIAETHTRLADISAHTAHSRAATILAGLGFDEAAQQRSCSEFSGGWRMRIALAGTLFARPDLLLLDEPTNHLDLEATVWLEDYLSRFAGTLIIISHDRNLLNKAVG</sequence>
<dbReference type="Gene3D" id="3.40.50.300">
    <property type="entry name" value="P-loop containing nucleotide triphosphate hydrolases"/>
    <property type="match status" value="1"/>
</dbReference>
<dbReference type="EMBL" id="UINC01077199">
    <property type="protein sequence ID" value="SVC17104.1"/>
    <property type="molecule type" value="Genomic_DNA"/>
</dbReference>
<dbReference type="InterPro" id="IPR017871">
    <property type="entry name" value="ABC_transporter-like_CS"/>
</dbReference>
<dbReference type="InterPro" id="IPR050611">
    <property type="entry name" value="ABCF"/>
</dbReference>
<evidence type="ECO:0000256" key="3">
    <source>
        <dbReference type="ARBA" id="ARBA00022840"/>
    </source>
</evidence>
<dbReference type="PANTHER" id="PTHR19211:SF14">
    <property type="entry name" value="ATP-BINDING CASSETTE SUB-FAMILY F MEMBER 1"/>
    <property type="match status" value="1"/>
</dbReference>
<dbReference type="FunFam" id="3.40.50.300:FF:000011">
    <property type="entry name" value="Putative ABC transporter ATP-binding component"/>
    <property type="match status" value="1"/>
</dbReference>